<proteinExistence type="predicted"/>
<comment type="caution">
    <text evidence="1">The sequence shown here is derived from an EMBL/GenBank/DDBJ whole genome shotgun (WGS) entry which is preliminary data.</text>
</comment>
<dbReference type="AlphaFoldDB" id="A0A2P6RXQ3"/>
<organism evidence="1 2">
    <name type="scientific">Rosa chinensis</name>
    <name type="common">China rose</name>
    <dbReference type="NCBI Taxonomy" id="74649"/>
    <lineage>
        <taxon>Eukaryota</taxon>
        <taxon>Viridiplantae</taxon>
        <taxon>Streptophyta</taxon>
        <taxon>Embryophyta</taxon>
        <taxon>Tracheophyta</taxon>
        <taxon>Spermatophyta</taxon>
        <taxon>Magnoliopsida</taxon>
        <taxon>eudicotyledons</taxon>
        <taxon>Gunneridae</taxon>
        <taxon>Pentapetalae</taxon>
        <taxon>rosids</taxon>
        <taxon>fabids</taxon>
        <taxon>Rosales</taxon>
        <taxon>Rosaceae</taxon>
        <taxon>Rosoideae</taxon>
        <taxon>Rosoideae incertae sedis</taxon>
        <taxon>Rosa</taxon>
    </lineage>
</organism>
<accession>A0A2P6RXQ3</accession>
<protein>
    <submittedName>
        <fullName evidence="1">Uncharacterized protein</fullName>
    </submittedName>
</protein>
<dbReference type="Gramene" id="PRQ51213">
    <property type="protein sequence ID" value="PRQ51213"/>
    <property type="gene ID" value="RchiOBHm_Chr2g0141881"/>
</dbReference>
<sequence>MSDRPKLKATPLPWWSPAEKLLLGLHLGWWGFSFDGMLVQPGVWKIDSGPSLFGFGMTGGFLFPPSS</sequence>
<dbReference type="EMBL" id="PDCK01000040">
    <property type="protein sequence ID" value="PRQ51213.1"/>
    <property type="molecule type" value="Genomic_DNA"/>
</dbReference>
<evidence type="ECO:0000313" key="2">
    <source>
        <dbReference type="Proteomes" id="UP000238479"/>
    </source>
</evidence>
<evidence type="ECO:0000313" key="1">
    <source>
        <dbReference type="EMBL" id="PRQ51213.1"/>
    </source>
</evidence>
<dbReference type="Proteomes" id="UP000238479">
    <property type="component" value="Chromosome 2"/>
</dbReference>
<keyword evidence="2" id="KW-1185">Reference proteome</keyword>
<name>A0A2P6RXQ3_ROSCH</name>
<gene>
    <name evidence="1" type="ORF">RchiOBHm_Chr2g0141881</name>
</gene>
<reference evidence="1 2" key="1">
    <citation type="journal article" date="2018" name="Nat. Genet.">
        <title>The Rosa genome provides new insights in the design of modern roses.</title>
        <authorList>
            <person name="Bendahmane M."/>
        </authorList>
    </citation>
    <scope>NUCLEOTIDE SEQUENCE [LARGE SCALE GENOMIC DNA]</scope>
    <source>
        <strain evidence="2">cv. Old Blush</strain>
    </source>
</reference>